<accession>A0A3P1T3Q3</accession>
<dbReference type="OrthoDB" id="3268648at2"/>
<protein>
    <recommendedName>
        <fullName evidence="3">Peptidoglycan binding-like domain-containing protein</fullName>
    </recommendedName>
</protein>
<organism evidence="1 2">
    <name type="scientific">Arachnia propionica</name>
    <dbReference type="NCBI Taxonomy" id="1750"/>
    <lineage>
        <taxon>Bacteria</taxon>
        <taxon>Bacillati</taxon>
        <taxon>Actinomycetota</taxon>
        <taxon>Actinomycetes</taxon>
        <taxon>Propionibacteriales</taxon>
        <taxon>Propionibacteriaceae</taxon>
        <taxon>Arachnia</taxon>
    </lineage>
</organism>
<dbReference type="EMBL" id="RQZG01000013">
    <property type="protein sequence ID" value="RRD04142.1"/>
    <property type="molecule type" value="Genomic_DNA"/>
</dbReference>
<dbReference type="AlphaFoldDB" id="A0A3P1T3Q3"/>
<proteinExistence type="predicted"/>
<dbReference type="Proteomes" id="UP000280819">
    <property type="component" value="Unassembled WGS sequence"/>
</dbReference>
<sequence>MRRPFGWLIGFAVGALTGALAVAMLHPSVDDSAIENARRVVPVTATVELRAERERHSLTAEVVIADPVALSPAPQPDPMVVTVPRLAPGDPVRMGDVAAEVSGIVIIALPNWVPLHRDLTVGNHGADVAALERVLVARGVLAEADDVADAATRNAVNELLTSQGAPPQSDDVVLLHSQGLRLPGDEATVTAAAGAGDPLDPEHPLLEVRTAAPVFRARADLLQSDTFTVGTEVTISDSAGKSSTSTVTAVSEFMAAGTGVPAGHDITVSVPEGLAISTGQRVTISDTEPIENRPAVPLTALRMDGNQAYVMVVEDETRRHDVTPTGQANGWVVLQPGDLAEGTAVLVHG</sequence>
<evidence type="ECO:0000313" key="1">
    <source>
        <dbReference type="EMBL" id="RRD04142.1"/>
    </source>
</evidence>
<evidence type="ECO:0008006" key="3">
    <source>
        <dbReference type="Google" id="ProtNLM"/>
    </source>
</evidence>
<gene>
    <name evidence="1" type="ORF">EII34_11080</name>
</gene>
<name>A0A3P1T3Q3_9ACTN</name>
<dbReference type="RefSeq" id="WP_124845225.1">
    <property type="nucleotide sequence ID" value="NZ_RQZG01000013.1"/>
</dbReference>
<comment type="caution">
    <text evidence="1">The sequence shown here is derived from an EMBL/GenBank/DDBJ whole genome shotgun (WGS) entry which is preliminary data.</text>
</comment>
<evidence type="ECO:0000313" key="2">
    <source>
        <dbReference type="Proteomes" id="UP000280819"/>
    </source>
</evidence>
<reference evidence="1 2" key="1">
    <citation type="submission" date="2018-11" db="EMBL/GenBank/DDBJ databases">
        <title>Genomes From Bacteria Associated with the Canine Oral Cavity: a Test Case for Automated Genome-Based Taxonomic Assignment.</title>
        <authorList>
            <person name="Coil D.A."/>
            <person name="Jospin G."/>
            <person name="Darling A.E."/>
            <person name="Wallis C."/>
            <person name="Davis I.J."/>
            <person name="Harris S."/>
            <person name="Eisen J.A."/>
            <person name="Holcombe L.J."/>
            <person name="O'Flynn C."/>
        </authorList>
    </citation>
    <scope>NUCLEOTIDE SEQUENCE [LARGE SCALE GENOMIC DNA]</scope>
    <source>
        <strain evidence="1 2">OH887_COT-365</strain>
    </source>
</reference>